<comment type="caution">
    <text evidence="2">The sequence shown here is derived from an EMBL/GenBank/DDBJ whole genome shotgun (WGS) entry which is preliminary data.</text>
</comment>
<proteinExistence type="predicted"/>
<dbReference type="RefSeq" id="WP_161483854.1">
    <property type="nucleotide sequence ID" value="NZ_WXEW01000012.1"/>
</dbReference>
<evidence type="ECO:0000313" key="2">
    <source>
        <dbReference type="EMBL" id="NAS26878.1"/>
    </source>
</evidence>
<keyword evidence="3" id="KW-1185">Reference proteome</keyword>
<evidence type="ECO:0000256" key="1">
    <source>
        <dbReference type="SAM" id="MobiDB-lite"/>
    </source>
</evidence>
<dbReference type="EMBL" id="WXEW01000012">
    <property type="protein sequence ID" value="NAS26878.1"/>
    <property type="molecule type" value="Genomic_DNA"/>
</dbReference>
<dbReference type="AlphaFoldDB" id="A0A7C9NMA7"/>
<evidence type="ECO:0000313" key="3">
    <source>
        <dbReference type="Proteomes" id="UP000479526"/>
    </source>
</evidence>
<protein>
    <submittedName>
        <fullName evidence="2">Uncharacterized protein</fullName>
    </submittedName>
</protein>
<feature type="region of interest" description="Disordered" evidence="1">
    <location>
        <begin position="143"/>
        <end position="164"/>
    </location>
</feature>
<organism evidence="2 3">
    <name type="scientific">Herbidospora solisilvae</name>
    <dbReference type="NCBI Taxonomy" id="2696284"/>
    <lineage>
        <taxon>Bacteria</taxon>
        <taxon>Bacillati</taxon>
        <taxon>Actinomycetota</taxon>
        <taxon>Actinomycetes</taxon>
        <taxon>Streptosporangiales</taxon>
        <taxon>Streptosporangiaceae</taxon>
        <taxon>Herbidospora</taxon>
    </lineage>
</organism>
<name>A0A7C9NMA7_9ACTN</name>
<gene>
    <name evidence="2" type="ORF">GT755_35075</name>
</gene>
<accession>A0A7C9NMA7</accession>
<sequence>MVKGGVIAALVLLVAAVWWIAGADERRLNAHMEEVLERGGPVEGRTEETRHIERAVLLPDGRTLRLSFVGGAPEGECAESFTGRSVESSRAVVVAVVNTTRFGFGPRACTAVGYSRTVDVTLDRPLDGRAVLDGASGHPIDLSASSWPSPVLPSPNRDLAPTPS</sequence>
<dbReference type="Proteomes" id="UP000479526">
    <property type="component" value="Unassembled WGS sequence"/>
</dbReference>
<reference evidence="2 3" key="1">
    <citation type="submission" date="2020-01" db="EMBL/GenBank/DDBJ databases">
        <title>Herbidospora sp. NEAU-GS84 nov., a novel actinomycete isolated from soil.</title>
        <authorList>
            <person name="Han L."/>
        </authorList>
    </citation>
    <scope>NUCLEOTIDE SEQUENCE [LARGE SCALE GENOMIC DNA]</scope>
    <source>
        <strain evidence="2 3">NEAU-GS84</strain>
    </source>
</reference>